<feature type="compositionally biased region" description="Basic and acidic residues" evidence="1">
    <location>
        <begin position="655"/>
        <end position="669"/>
    </location>
</feature>
<accession>A0A451GH33</accession>
<evidence type="ECO:0000256" key="1">
    <source>
        <dbReference type="SAM" id="MobiDB-lite"/>
    </source>
</evidence>
<comment type="caution">
    <text evidence="2">The sequence shown here is derived from an EMBL/GenBank/DDBJ whole genome shotgun (WGS) entry which is preliminary data.</text>
</comment>
<feature type="compositionally biased region" description="Basic and acidic residues" evidence="1">
    <location>
        <begin position="306"/>
        <end position="338"/>
    </location>
</feature>
<feature type="region of interest" description="Disordered" evidence="1">
    <location>
        <begin position="838"/>
        <end position="864"/>
    </location>
</feature>
<feature type="region of interest" description="Disordered" evidence="1">
    <location>
        <begin position="288"/>
        <end position="374"/>
    </location>
</feature>
<sequence length="907" mass="98858">MIVKQSRSQKGKAAGLSGHLLEGAENEEIHEIHGDVDDIIALSESRVAGTSLKYEMRQFIISPDRPLTPDQEQKMIASITSEMGAESFEYAVVKHVKPRADGNTAPHYHIVMPERDANGRALDKAHFKVRNEKVARLLEIEFDHELTKGTHNKAVFEHLKSNGKEAEAARMEHLTHGAPALSQFSSKAHQIAKRLGVDLPKIAQTLKPGKGEGVDFHAQQIAQVLRDHPNARVSIDDAKGHLALTGPDGTFIASLNRVGKIDRDQNDAILNRIASMNAQETPDAHLHHIDKETTNDGRTSTTARTAEAEERRNDDLGRNQGRHDEHTAEARPSVEPRSIESVPVGPASGNDRKDGRSNDRDAANPAFDSRSAERAAIRDRLSVEHDGTAPRHKSAPRATHRALSFFELVRLQNAWTTTNPQFSAISTPLADARPRSEIAGMRPSGAPKIGRISKLQEARLHTAFAPHQDYFSKHKVEPVHARANAAPRSQVQAKRPSLPSTKILLNELQKVRLNAALTEKRDALIAAAAFRKPARSEERKAVRPSGTMSPGHAAKLSIKQIRDAFATTKQLSGMEQKDAIAALLSKHGLHLGIGAKAGVITINRALKNGQSEFLGSLERFAGLKTNDADRADVISSIMSKVNVDEAKPDQIPSLSEKETDDVRREENHATSAKIWREFTAKLDTKADAIAAFRRIADERNVARNLSIDEGVDRLDQWDADGVSRREDAANAARNATVENVREDSGPRWSDSELTQLSSRDDRDAKRNAARASDDASRNLVLVQRDGAHADGLQEQAEKLVAAITQFVEHHQYHSVMLILGSSISENLQKTTYDQLTSVAPAPAGTKPTSKKPAGAGGVPIRPGGPGVPVVLSPGMSYEAKQKAIADALKQLTGDISMGNMPKPPSFG</sequence>
<dbReference type="OrthoDB" id="7866208at2"/>
<dbReference type="EMBL" id="SBLC01000049">
    <property type="protein sequence ID" value="RWY37357.1"/>
    <property type="molecule type" value="Genomic_DNA"/>
</dbReference>
<dbReference type="AlphaFoldDB" id="A0A451GH33"/>
<proteinExistence type="predicted"/>
<evidence type="ECO:0000313" key="3">
    <source>
        <dbReference type="Proteomes" id="UP000287168"/>
    </source>
</evidence>
<organism evidence="2 3">
    <name type="scientific">Falsigemmobacter intermedius</name>
    <dbReference type="NCBI Taxonomy" id="1553448"/>
    <lineage>
        <taxon>Bacteria</taxon>
        <taxon>Pseudomonadati</taxon>
        <taxon>Pseudomonadota</taxon>
        <taxon>Alphaproteobacteria</taxon>
        <taxon>Rhodobacterales</taxon>
        <taxon>Paracoccaceae</taxon>
        <taxon>Falsigemmobacter</taxon>
    </lineage>
</organism>
<evidence type="ECO:0008006" key="4">
    <source>
        <dbReference type="Google" id="ProtNLM"/>
    </source>
</evidence>
<dbReference type="RefSeq" id="WP_128490732.1">
    <property type="nucleotide sequence ID" value="NZ_JBHLXB010000018.1"/>
</dbReference>
<gene>
    <name evidence="2" type="ORF">EP867_17380</name>
</gene>
<feature type="compositionally biased region" description="Basic and acidic residues" evidence="1">
    <location>
        <begin position="758"/>
        <end position="774"/>
    </location>
</feature>
<feature type="compositionally biased region" description="Basic and acidic residues" evidence="1">
    <location>
        <begin position="350"/>
        <end position="362"/>
    </location>
</feature>
<keyword evidence="3" id="KW-1185">Reference proteome</keyword>
<name>A0A451GH33_9RHOB</name>
<feature type="region of interest" description="Disordered" evidence="1">
    <location>
        <begin position="648"/>
        <end position="669"/>
    </location>
</feature>
<feature type="region of interest" description="Disordered" evidence="1">
    <location>
        <begin position="728"/>
        <end position="774"/>
    </location>
</feature>
<feature type="compositionally biased region" description="Low complexity" evidence="1">
    <location>
        <begin position="729"/>
        <end position="738"/>
    </location>
</feature>
<protein>
    <recommendedName>
        <fullName evidence="4">Large polyvalent protein-associated domain-containing protein</fullName>
    </recommendedName>
</protein>
<evidence type="ECO:0000313" key="2">
    <source>
        <dbReference type="EMBL" id="RWY37357.1"/>
    </source>
</evidence>
<reference evidence="2 3" key="1">
    <citation type="journal article" date="2015" name="Int. J. Syst. Evol. Microbiol.">
        <title>Gemmobacter intermedius sp. nov., isolated from a white stork (Ciconia ciconia).</title>
        <authorList>
            <person name="Kampfer P."/>
            <person name="Jerzak L."/>
            <person name="Wilharm G."/>
            <person name="Golke J."/>
            <person name="Busse H.J."/>
            <person name="Glaeser S.P."/>
        </authorList>
    </citation>
    <scope>NUCLEOTIDE SEQUENCE [LARGE SCALE GENOMIC DNA]</scope>
    <source>
        <strain evidence="2 3">119/4</strain>
    </source>
</reference>
<dbReference type="Proteomes" id="UP000287168">
    <property type="component" value="Unassembled WGS sequence"/>
</dbReference>